<dbReference type="InterPro" id="IPR050142">
    <property type="entry name" value="MADS-box/MEF2_TF"/>
</dbReference>
<comment type="subcellular location">
    <subcellularLocation>
        <location evidence="1">Nucleus</location>
    </subcellularLocation>
</comment>
<dbReference type="InterPro" id="IPR036879">
    <property type="entry name" value="TF_MADSbox_sf"/>
</dbReference>
<dbReference type="Proteomes" id="UP001163823">
    <property type="component" value="Chromosome 3"/>
</dbReference>
<evidence type="ECO:0000256" key="2">
    <source>
        <dbReference type="ARBA" id="ARBA00023015"/>
    </source>
</evidence>
<dbReference type="GO" id="GO:0045944">
    <property type="term" value="P:positive regulation of transcription by RNA polymerase II"/>
    <property type="evidence" value="ECO:0007669"/>
    <property type="project" value="InterPro"/>
</dbReference>
<keyword evidence="8" id="KW-1185">Reference proteome</keyword>
<dbReference type="Gene3D" id="3.40.1810.10">
    <property type="entry name" value="Transcription factor, MADS-box"/>
    <property type="match status" value="1"/>
</dbReference>
<keyword evidence="3" id="KW-0238">DNA-binding</keyword>
<evidence type="ECO:0000313" key="7">
    <source>
        <dbReference type="EMBL" id="KAJ7977800.1"/>
    </source>
</evidence>
<sequence length="284" mass="32974">MFGVRCTLSFTKFLIFFLFFLSTMTRGKVKFEYIASESARKATFKKRKKGMMKKLSELMTLCGVDACAIVFGPYESGPDIWPQSPLSVQRVLNKFKKLPEMEQSKRMFNQESFIKQRIIKTSDQLKKQNRENRENQVRQTMFQCLAGRSMHDMSFMDLNDLAWTVEQKMKEISRRIESIERDQVEVTMNQLHVVPPSMVPDSPMVLPPNVAPAAEEDRVLMNGEASKVDQVLDNQMTLEELQKQPWFKSLSEQQNIEVGMDEVGLLREINNQNPFFASLFQRCT</sequence>
<feature type="domain" description="MADS-box" evidence="6">
    <location>
        <begin position="24"/>
        <end position="72"/>
    </location>
</feature>
<dbReference type="CDD" id="cd00266">
    <property type="entry name" value="MADS_SRF_like"/>
    <property type="match status" value="1"/>
</dbReference>
<protein>
    <submittedName>
        <fullName evidence="7">Agamous-like MADS-box protein AGL80</fullName>
    </submittedName>
</protein>
<dbReference type="PANTHER" id="PTHR48019">
    <property type="entry name" value="SERUM RESPONSE FACTOR HOMOLOG"/>
    <property type="match status" value="1"/>
</dbReference>
<dbReference type="GO" id="GO:0000981">
    <property type="term" value="F:DNA-binding transcription factor activity, RNA polymerase II-specific"/>
    <property type="evidence" value="ECO:0007669"/>
    <property type="project" value="InterPro"/>
</dbReference>
<dbReference type="GO" id="GO:0046983">
    <property type="term" value="F:protein dimerization activity"/>
    <property type="evidence" value="ECO:0007669"/>
    <property type="project" value="InterPro"/>
</dbReference>
<evidence type="ECO:0000313" key="8">
    <source>
        <dbReference type="Proteomes" id="UP001163823"/>
    </source>
</evidence>
<dbReference type="KEGG" id="qsa:O6P43_007371"/>
<keyword evidence="5" id="KW-0539">Nucleus</keyword>
<organism evidence="7 8">
    <name type="scientific">Quillaja saponaria</name>
    <name type="common">Soap bark tree</name>
    <dbReference type="NCBI Taxonomy" id="32244"/>
    <lineage>
        <taxon>Eukaryota</taxon>
        <taxon>Viridiplantae</taxon>
        <taxon>Streptophyta</taxon>
        <taxon>Embryophyta</taxon>
        <taxon>Tracheophyta</taxon>
        <taxon>Spermatophyta</taxon>
        <taxon>Magnoliopsida</taxon>
        <taxon>eudicotyledons</taxon>
        <taxon>Gunneridae</taxon>
        <taxon>Pentapetalae</taxon>
        <taxon>rosids</taxon>
        <taxon>fabids</taxon>
        <taxon>Fabales</taxon>
        <taxon>Quillajaceae</taxon>
        <taxon>Quillaja</taxon>
    </lineage>
</organism>
<name>A0AAD7VJG7_QUISA</name>
<dbReference type="InterPro" id="IPR033897">
    <property type="entry name" value="SRF-like_MADS-box"/>
</dbReference>
<accession>A0AAD7VJG7</accession>
<evidence type="ECO:0000256" key="1">
    <source>
        <dbReference type="ARBA" id="ARBA00004123"/>
    </source>
</evidence>
<evidence type="ECO:0000256" key="3">
    <source>
        <dbReference type="ARBA" id="ARBA00023125"/>
    </source>
</evidence>
<comment type="caution">
    <text evidence="7">The sequence shown here is derived from an EMBL/GenBank/DDBJ whole genome shotgun (WGS) entry which is preliminary data.</text>
</comment>
<keyword evidence="2" id="KW-0805">Transcription regulation</keyword>
<dbReference type="PRINTS" id="PR00404">
    <property type="entry name" value="MADSDOMAIN"/>
</dbReference>
<dbReference type="GO" id="GO:0005634">
    <property type="term" value="C:nucleus"/>
    <property type="evidence" value="ECO:0007669"/>
    <property type="project" value="UniProtKB-SubCell"/>
</dbReference>
<dbReference type="InterPro" id="IPR002100">
    <property type="entry name" value="TF_MADSbox"/>
</dbReference>
<dbReference type="AlphaFoldDB" id="A0AAD7VJG7"/>
<evidence type="ECO:0000259" key="6">
    <source>
        <dbReference type="PROSITE" id="PS50066"/>
    </source>
</evidence>
<dbReference type="SUPFAM" id="SSF55455">
    <property type="entry name" value="SRF-like"/>
    <property type="match status" value="1"/>
</dbReference>
<keyword evidence="4" id="KW-0804">Transcription</keyword>
<gene>
    <name evidence="7" type="ORF">O6P43_007371</name>
</gene>
<dbReference type="FunFam" id="3.40.1810.10:FF:000018">
    <property type="entry name" value="agamous-like MADS-box protein AGL80"/>
    <property type="match status" value="1"/>
</dbReference>
<dbReference type="GO" id="GO:0000987">
    <property type="term" value="F:cis-regulatory region sequence-specific DNA binding"/>
    <property type="evidence" value="ECO:0007669"/>
    <property type="project" value="InterPro"/>
</dbReference>
<evidence type="ECO:0000256" key="5">
    <source>
        <dbReference type="ARBA" id="ARBA00023242"/>
    </source>
</evidence>
<dbReference type="SMART" id="SM00432">
    <property type="entry name" value="MADS"/>
    <property type="match status" value="1"/>
</dbReference>
<evidence type="ECO:0000256" key="4">
    <source>
        <dbReference type="ARBA" id="ARBA00023163"/>
    </source>
</evidence>
<proteinExistence type="predicted"/>
<dbReference type="Pfam" id="PF00319">
    <property type="entry name" value="SRF-TF"/>
    <property type="match status" value="1"/>
</dbReference>
<dbReference type="PROSITE" id="PS50066">
    <property type="entry name" value="MADS_BOX_2"/>
    <property type="match status" value="1"/>
</dbReference>
<reference evidence="7" key="1">
    <citation type="journal article" date="2023" name="Science">
        <title>Elucidation of the pathway for biosynthesis of saponin adjuvants from the soapbark tree.</title>
        <authorList>
            <person name="Reed J."/>
            <person name="Orme A."/>
            <person name="El-Demerdash A."/>
            <person name="Owen C."/>
            <person name="Martin L.B.B."/>
            <person name="Misra R.C."/>
            <person name="Kikuchi S."/>
            <person name="Rejzek M."/>
            <person name="Martin A.C."/>
            <person name="Harkess A."/>
            <person name="Leebens-Mack J."/>
            <person name="Louveau T."/>
            <person name="Stephenson M.J."/>
            <person name="Osbourn A."/>
        </authorList>
    </citation>
    <scope>NUCLEOTIDE SEQUENCE</scope>
    <source>
        <strain evidence="7">S10</strain>
    </source>
</reference>
<dbReference type="EMBL" id="JARAOO010000003">
    <property type="protein sequence ID" value="KAJ7977800.1"/>
    <property type="molecule type" value="Genomic_DNA"/>
</dbReference>